<keyword evidence="2" id="KW-1185">Reference proteome</keyword>
<evidence type="ECO:0000313" key="2">
    <source>
        <dbReference type="Proteomes" id="UP001176940"/>
    </source>
</evidence>
<dbReference type="Proteomes" id="UP001176940">
    <property type="component" value="Unassembled WGS sequence"/>
</dbReference>
<gene>
    <name evidence="1" type="ORF">RIMI_LOCUS10615020</name>
</gene>
<proteinExistence type="predicted"/>
<evidence type="ECO:0008006" key="3">
    <source>
        <dbReference type="Google" id="ProtNLM"/>
    </source>
</evidence>
<organism evidence="1 2">
    <name type="scientific">Ranitomeya imitator</name>
    <name type="common">mimic poison frog</name>
    <dbReference type="NCBI Taxonomy" id="111125"/>
    <lineage>
        <taxon>Eukaryota</taxon>
        <taxon>Metazoa</taxon>
        <taxon>Chordata</taxon>
        <taxon>Craniata</taxon>
        <taxon>Vertebrata</taxon>
        <taxon>Euteleostomi</taxon>
        <taxon>Amphibia</taxon>
        <taxon>Batrachia</taxon>
        <taxon>Anura</taxon>
        <taxon>Neobatrachia</taxon>
        <taxon>Hyloidea</taxon>
        <taxon>Dendrobatidae</taxon>
        <taxon>Dendrobatinae</taxon>
        <taxon>Ranitomeya</taxon>
    </lineage>
</organism>
<evidence type="ECO:0000313" key="1">
    <source>
        <dbReference type="EMBL" id="CAJ0944875.1"/>
    </source>
</evidence>
<protein>
    <recommendedName>
        <fullName evidence="3">GIY-YIG domain-containing protein</fullName>
    </recommendedName>
</protein>
<name>A0ABN9LLA2_9NEOB</name>
<accession>A0ABN9LLA2</accession>
<reference evidence="1" key="1">
    <citation type="submission" date="2023-07" db="EMBL/GenBank/DDBJ databases">
        <authorList>
            <person name="Stuckert A."/>
        </authorList>
    </citation>
    <scope>NUCLEOTIDE SEQUENCE</scope>
</reference>
<comment type="caution">
    <text evidence="1">The sequence shown here is derived from an EMBL/GenBank/DDBJ whole genome shotgun (WGS) entry which is preliminary data.</text>
</comment>
<sequence length="119" mass="13523">MLQACSFQSSDGKHTYTITQNITCNSIGVVYYAVCPCGKIYVGLTSRPLKNTRVPRHFKRRHNSNAKLLKVIGIDKVYIDQRGGNWRKNLAQLEAKWIFKINSVQPHGLNEVLSFAPFL</sequence>
<dbReference type="EMBL" id="CAUEEQ010023116">
    <property type="protein sequence ID" value="CAJ0944875.1"/>
    <property type="molecule type" value="Genomic_DNA"/>
</dbReference>